<dbReference type="Proteomes" id="UP000694660">
    <property type="component" value="Unassembled WGS sequence"/>
</dbReference>
<dbReference type="AlphaFoldDB" id="A0A944HAH0"/>
<sequence length="658" mass="74280">MLRRRPHEPPAGRARLPAGPPRCRGGRRRPGHDRGASNMTMPESRPIDWDDYFQSSEQLFRQGQFSALWSTLQTLGEDDIPEDRQPRYFFYLLTCAIYGIGDLDKARAINRRIDFRFHPTIRYRLCLRLGDFATARRLRKDHRYSDNELADFRYTLGLHCLAKRKYTVGFELYQERYRAINTPKSLMAPLQYHYMTDDPNEDPDLIVLEQGMGEVLISLLHIKASTRHGTSTFCGMPKYRRLVTRYFPQATYRSTLDAAAFDGKPAILAVDFLRRAWRNTRSLAPAAVFDTPLRAGHAKPVFGICWRGGSAQNRREERHIPLPFFVEFLPKHVDYLVLQYDMTAEERAFLRAHPNIQVPFLDLTADALATFDLVRGLAGAISVAGANWHLAGGAGIPLLAIMHGTPHWLWGKEADARSIYPSATTIAKESLSLDPVDRWITSALTAWKSRETTPPAPSGKPADRPIFVTGLPGAGLSRVLQAFAAQGIWVGADAQTDTPATVDTHENPLIQHRLIFNILKKLGADEDCIVFPPPPDRLPPFPWLRFQIEKALRQQGWDGDGRWSLKDFRLAPLWPLFARAYPEATWVLVAQDVRQVGPALIDTPRFARHSTSFEYWTMYLNVLNDRIASLRHGAANVVTVDAEASDADIRAAVAAILG</sequence>
<dbReference type="EMBL" id="JAEKFT010000030">
    <property type="protein sequence ID" value="MBT0963460.1"/>
    <property type="molecule type" value="Genomic_DNA"/>
</dbReference>
<accession>A0A944HAH0</accession>
<gene>
    <name evidence="2" type="ORF">I8J34_19925</name>
</gene>
<dbReference type="SUPFAM" id="SSF53756">
    <property type="entry name" value="UDP-Glycosyltransferase/glycogen phosphorylase"/>
    <property type="match status" value="1"/>
</dbReference>
<comment type="caution">
    <text evidence="2">The sequence shown here is derived from an EMBL/GenBank/DDBJ whole genome shotgun (WGS) entry which is preliminary data.</text>
</comment>
<protein>
    <submittedName>
        <fullName evidence="2">Uncharacterized protein</fullName>
    </submittedName>
</protein>
<feature type="compositionally biased region" description="Low complexity" evidence="1">
    <location>
        <begin position="11"/>
        <end position="23"/>
    </location>
</feature>
<evidence type="ECO:0000313" key="3">
    <source>
        <dbReference type="Proteomes" id="UP000694660"/>
    </source>
</evidence>
<proteinExistence type="predicted"/>
<keyword evidence="3" id="KW-1185">Reference proteome</keyword>
<dbReference type="RefSeq" id="WP_214363392.1">
    <property type="nucleotide sequence ID" value="NZ_JAEKFT010000030.1"/>
</dbReference>
<evidence type="ECO:0000256" key="1">
    <source>
        <dbReference type="SAM" id="MobiDB-lite"/>
    </source>
</evidence>
<organism evidence="2 3">
    <name type="scientific">Denitromonas iodatirespirans</name>
    <dbReference type="NCBI Taxonomy" id="2795389"/>
    <lineage>
        <taxon>Bacteria</taxon>
        <taxon>Pseudomonadati</taxon>
        <taxon>Pseudomonadota</taxon>
        <taxon>Betaproteobacteria</taxon>
        <taxon>Rhodocyclales</taxon>
        <taxon>Zoogloeaceae</taxon>
        <taxon>Denitromonas</taxon>
    </lineage>
</organism>
<feature type="region of interest" description="Disordered" evidence="1">
    <location>
        <begin position="1"/>
        <end position="43"/>
    </location>
</feature>
<evidence type="ECO:0000313" key="2">
    <source>
        <dbReference type="EMBL" id="MBT0963460.1"/>
    </source>
</evidence>
<reference evidence="3" key="1">
    <citation type="journal article" date="2022" name="ISME J.">
        <title>Genetic and phylogenetic analysis of dissimilatory iodate-reducing bacteria identifies potential niches across the world's oceans.</title>
        <authorList>
            <person name="Reyes-Umana V."/>
            <person name="Henning Z."/>
            <person name="Lee K."/>
            <person name="Barnum T.P."/>
            <person name="Coates J.D."/>
        </authorList>
    </citation>
    <scope>NUCLEOTIDE SEQUENCE [LARGE SCALE GENOMIC DNA]</scope>
    <source>
        <strain evidence="3">IR12</strain>
    </source>
</reference>
<name>A0A944HAH0_DENI1</name>